<keyword evidence="2" id="KW-0732">Signal</keyword>
<reference evidence="3" key="1">
    <citation type="submission" date="2013-12" db="EMBL/GenBank/DDBJ databases">
        <title>The Genome Sequence of Aphanomyces astaci APO3.</title>
        <authorList>
            <consortium name="The Broad Institute Genomics Platform"/>
            <person name="Russ C."/>
            <person name="Tyler B."/>
            <person name="van West P."/>
            <person name="Dieguez-Uribeondo J."/>
            <person name="Young S.K."/>
            <person name="Zeng Q."/>
            <person name="Gargeya S."/>
            <person name="Fitzgerald M."/>
            <person name="Abouelleil A."/>
            <person name="Alvarado L."/>
            <person name="Chapman S.B."/>
            <person name="Gainer-Dewar J."/>
            <person name="Goldberg J."/>
            <person name="Griggs A."/>
            <person name="Gujja S."/>
            <person name="Hansen M."/>
            <person name="Howarth C."/>
            <person name="Imamovic A."/>
            <person name="Ireland A."/>
            <person name="Larimer J."/>
            <person name="McCowan C."/>
            <person name="Murphy C."/>
            <person name="Pearson M."/>
            <person name="Poon T.W."/>
            <person name="Priest M."/>
            <person name="Roberts A."/>
            <person name="Saif S."/>
            <person name="Shea T."/>
            <person name="Sykes S."/>
            <person name="Wortman J."/>
            <person name="Nusbaum C."/>
            <person name="Birren B."/>
        </authorList>
    </citation>
    <scope>NUCLEOTIDE SEQUENCE [LARGE SCALE GENOMIC DNA]</scope>
    <source>
        <strain evidence="3">APO3</strain>
    </source>
</reference>
<evidence type="ECO:0000256" key="1">
    <source>
        <dbReference type="SAM" id="MobiDB-lite"/>
    </source>
</evidence>
<evidence type="ECO:0008006" key="4">
    <source>
        <dbReference type="Google" id="ProtNLM"/>
    </source>
</evidence>
<dbReference type="InterPro" id="IPR036249">
    <property type="entry name" value="Thioredoxin-like_sf"/>
</dbReference>
<feature type="region of interest" description="Disordered" evidence="1">
    <location>
        <begin position="697"/>
        <end position="744"/>
    </location>
</feature>
<name>W4FK73_APHAT</name>
<dbReference type="VEuPathDB" id="FungiDB:H257_16649"/>
<dbReference type="PANTHER" id="PTHR45184">
    <property type="entry name" value="DNAJ PROTEIN ERDJ3A"/>
    <property type="match status" value="1"/>
</dbReference>
<protein>
    <recommendedName>
        <fullName evidence="4">Thioredoxin domain-containing protein</fullName>
    </recommendedName>
</protein>
<dbReference type="PANTHER" id="PTHR45184:SF1">
    <property type="entry name" value="DNAJ PROTEIN ERDJ3A"/>
    <property type="match status" value="1"/>
</dbReference>
<accession>W4FK73</accession>
<dbReference type="AlphaFoldDB" id="W4FK73"/>
<feature type="compositionally biased region" description="Acidic residues" evidence="1">
    <location>
        <begin position="653"/>
        <end position="669"/>
    </location>
</feature>
<dbReference type="OrthoDB" id="298672at2759"/>
<dbReference type="RefSeq" id="XP_009843477.1">
    <property type="nucleotide sequence ID" value="XM_009845175.1"/>
</dbReference>
<gene>
    <name evidence="3" type="ORF">H257_16649</name>
</gene>
<dbReference type="GeneID" id="20818645"/>
<dbReference type="InterPro" id="IPR052842">
    <property type="entry name" value="ER_Co-chaperone"/>
</dbReference>
<sequence length="744" mass="80718">MSKGRSRGGIATWVLVLSMLLAMITMDVTVAEEAPTSTWTHKHVHEFATIAQTRASEMETSKKLWIALYGARDDPILSVLDQVGAELSYAVSFAWISADVAQSYGLQAATPPILILFRDEPKLNPYQKRMYRTLELAHQFPSRLDVRGVKRVVRDKAPSAVLTSWQDDDIAWGVSTDATTTADSTNPPRVILVTKKSSPSLLYKSLSIEFPSLRFFALAESPAVLDQFQVSSVPSLLVGPSSSSLTLFQESDGDITNVHDLRRFLLPHVPQNADPSSTAASSSSLWLSRDELDVAVRNTSAAWLVVIQSKSSPNVVDPSSDEWTHTIADLERKVGVDLIRVAMVDIPSSPSSSHGIFTVPYGPSVSLEKAPSAASLSGVAKQLVASLPDATAALYGPSDIQAFFGRMITTPNTISFVLFTAKQDTPVMVQALALSFPSQVHVGVVFHPDDQTKQQFGLSKLPAMVAVMSPRDPSVPRDQFSMTFYDKKLMGPPTYANVRRFLDQVVQAYVVPTNEPAKNAGKQKPVVHPVTSQAEFTHACTSLCVVGFTNGPSDVSTGAILNDVAAKNQHPLQFITVDAVCQREFAAALGADAWQIPTIVVYSPGKRRYVRHVGGLDVDATLAFVQSVLSGKTKTIPLSTAPALAEECAGRAEDEDAVVSNDDNEDDGDVEDMLREIREEELKQAELRKRQLHEEAEARKLAQAAADAAAAASKAKEKKKKTTKASKGKKKRVKTPTTPTKDEL</sequence>
<feature type="region of interest" description="Disordered" evidence="1">
    <location>
        <begin position="649"/>
        <end position="669"/>
    </location>
</feature>
<dbReference type="SUPFAM" id="SSF52833">
    <property type="entry name" value="Thioredoxin-like"/>
    <property type="match status" value="1"/>
</dbReference>
<feature type="chain" id="PRO_5004841691" description="Thioredoxin domain-containing protein" evidence="2">
    <location>
        <begin position="32"/>
        <end position="744"/>
    </location>
</feature>
<feature type="compositionally biased region" description="Low complexity" evidence="1">
    <location>
        <begin position="735"/>
        <end position="744"/>
    </location>
</feature>
<feature type="compositionally biased region" description="Basic residues" evidence="1">
    <location>
        <begin position="716"/>
        <end position="734"/>
    </location>
</feature>
<evidence type="ECO:0000256" key="2">
    <source>
        <dbReference type="SAM" id="SignalP"/>
    </source>
</evidence>
<feature type="signal peptide" evidence="2">
    <location>
        <begin position="1"/>
        <end position="31"/>
    </location>
</feature>
<dbReference type="EMBL" id="KI913202">
    <property type="protein sequence ID" value="ETV67108.1"/>
    <property type="molecule type" value="Genomic_DNA"/>
</dbReference>
<dbReference type="STRING" id="112090.W4FK73"/>
<feature type="compositionally biased region" description="Low complexity" evidence="1">
    <location>
        <begin position="701"/>
        <end position="713"/>
    </location>
</feature>
<evidence type="ECO:0000313" key="3">
    <source>
        <dbReference type="EMBL" id="ETV67108.1"/>
    </source>
</evidence>
<dbReference type="Gene3D" id="3.40.30.10">
    <property type="entry name" value="Glutaredoxin"/>
    <property type="match status" value="1"/>
</dbReference>
<organism evidence="3">
    <name type="scientific">Aphanomyces astaci</name>
    <name type="common">Crayfish plague agent</name>
    <dbReference type="NCBI Taxonomy" id="112090"/>
    <lineage>
        <taxon>Eukaryota</taxon>
        <taxon>Sar</taxon>
        <taxon>Stramenopiles</taxon>
        <taxon>Oomycota</taxon>
        <taxon>Saprolegniomycetes</taxon>
        <taxon>Saprolegniales</taxon>
        <taxon>Verrucalvaceae</taxon>
        <taxon>Aphanomyces</taxon>
    </lineage>
</organism>
<proteinExistence type="predicted"/>